<comment type="caution">
    <text evidence="3">The sequence shown here is derived from an EMBL/GenBank/DDBJ whole genome shotgun (WGS) entry which is preliminary data.</text>
</comment>
<name>A0A4R6V0F8_9ACTN</name>
<protein>
    <submittedName>
        <fullName evidence="3">Membrane-bound lytic murein transglycosylase B</fullName>
    </submittedName>
</protein>
<accession>A0A4R6V0F8</accession>
<keyword evidence="4" id="KW-1185">Reference proteome</keyword>
<evidence type="ECO:0000256" key="1">
    <source>
        <dbReference type="SAM" id="MobiDB-lite"/>
    </source>
</evidence>
<dbReference type="InterPro" id="IPR043426">
    <property type="entry name" value="MltB-like"/>
</dbReference>
<dbReference type="AlphaFoldDB" id="A0A4R6V0F8"/>
<feature type="region of interest" description="Disordered" evidence="1">
    <location>
        <begin position="57"/>
        <end position="107"/>
    </location>
</feature>
<dbReference type="Gene3D" id="1.10.530.10">
    <property type="match status" value="1"/>
</dbReference>
<dbReference type="GO" id="GO:0009253">
    <property type="term" value="P:peptidoglycan catabolic process"/>
    <property type="evidence" value="ECO:0007669"/>
    <property type="project" value="TreeGrafter"/>
</dbReference>
<feature type="region of interest" description="Disordered" evidence="1">
    <location>
        <begin position="1"/>
        <end position="25"/>
    </location>
</feature>
<evidence type="ECO:0000256" key="2">
    <source>
        <dbReference type="SAM" id="Phobius"/>
    </source>
</evidence>
<dbReference type="EMBL" id="SNYN01000011">
    <property type="protein sequence ID" value="TDQ51415.1"/>
    <property type="molecule type" value="Genomic_DNA"/>
</dbReference>
<dbReference type="SUPFAM" id="SSF53955">
    <property type="entry name" value="Lysozyme-like"/>
    <property type="match status" value="1"/>
</dbReference>
<keyword evidence="2" id="KW-0472">Membrane</keyword>
<sequence>MTGVRPGDGTDRNIPDEHRARTASPRRPLLLAGAALVAVLGATGGILGAVRVATEAATPPGLPPGPGERGGAVDTVPGTAAGADGRSPLADVHRSPSARSTAGGETVSPEWLDRVSDDTGIPRRALQGYAGAQLRLMEEQPGCRVSWPTLAAIGEVESSHGTHAGGEIADDGTTTVRVLGIPLDGTRGTAAIPDSDGGRLDGDTEWDRAVGPMQFIPETWAIWGTAADGGDADPHDIDDAALTAARYLCADGRVLTTSDGWWAGILSYNRSEEYGNDVLDVAGDYVGALD</sequence>
<dbReference type="Proteomes" id="UP000295281">
    <property type="component" value="Unassembled WGS sequence"/>
</dbReference>
<keyword evidence="2" id="KW-1133">Transmembrane helix</keyword>
<feature type="transmembrane region" description="Helical" evidence="2">
    <location>
        <begin position="29"/>
        <end position="50"/>
    </location>
</feature>
<dbReference type="RefSeq" id="WP_243742581.1">
    <property type="nucleotide sequence ID" value="NZ_SNYN01000011.1"/>
</dbReference>
<feature type="compositionally biased region" description="Basic and acidic residues" evidence="1">
    <location>
        <begin position="8"/>
        <end position="20"/>
    </location>
</feature>
<proteinExistence type="predicted"/>
<dbReference type="GO" id="GO:0008933">
    <property type="term" value="F:peptidoglycan lytic transglycosylase activity"/>
    <property type="evidence" value="ECO:0007669"/>
    <property type="project" value="TreeGrafter"/>
</dbReference>
<keyword evidence="2" id="KW-0812">Transmembrane</keyword>
<gene>
    <name evidence="3" type="ORF">EV190_11119</name>
</gene>
<evidence type="ECO:0000313" key="3">
    <source>
        <dbReference type="EMBL" id="TDQ51415.1"/>
    </source>
</evidence>
<reference evidence="3 4" key="1">
    <citation type="submission" date="2019-03" db="EMBL/GenBank/DDBJ databases">
        <title>Genomic Encyclopedia of Type Strains, Phase IV (KMG-IV): sequencing the most valuable type-strain genomes for metagenomic binning, comparative biology and taxonomic classification.</title>
        <authorList>
            <person name="Goeker M."/>
        </authorList>
    </citation>
    <scope>NUCLEOTIDE SEQUENCE [LARGE SCALE GENOMIC DNA]</scope>
    <source>
        <strain evidence="3 4">DSM 46770</strain>
    </source>
</reference>
<organism evidence="3 4">
    <name type="scientific">Actinorugispora endophytica</name>
    <dbReference type="NCBI Taxonomy" id="1605990"/>
    <lineage>
        <taxon>Bacteria</taxon>
        <taxon>Bacillati</taxon>
        <taxon>Actinomycetota</taxon>
        <taxon>Actinomycetes</taxon>
        <taxon>Streptosporangiales</taxon>
        <taxon>Nocardiopsidaceae</taxon>
        <taxon>Actinorugispora</taxon>
    </lineage>
</organism>
<evidence type="ECO:0000313" key="4">
    <source>
        <dbReference type="Proteomes" id="UP000295281"/>
    </source>
</evidence>
<dbReference type="InterPro" id="IPR023346">
    <property type="entry name" value="Lysozyme-like_dom_sf"/>
</dbReference>
<dbReference type="PANTHER" id="PTHR30163">
    <property type="entry name" value="MEMBRANE-BOUND LYTIC MUREIN TRANSGLYCOSYLASE B"/>
    <property type="match status" value="1"/>
</dbReference>
<dbReference type="PANTHER" id="PTHR30163:SF8">
    <property type="entry name" value="LYTIC MUREIN TRANSGLYCOSYLASE"/>
    <property type="match status" value="1"/>
</dbReference>
<dbReference type="CDD" id="cd13399">
    <property type="entry name" value="Slt35-like"/>
    <property type="match status" value="1"/>
</dbReference>